<reference evidence="2" key="1">
    <citation type="journal article" date="2023" name="Nat. Plants">
        <title>Single-cell RNA sequencing provides a high-resolution roadmap for understanding the multicellular compartmentation of specialized metabolism.</title>
        <authorList>
            <person name="Sun S."/>
            <person name="Shen X."/>
            <person name="Li Y."/>
            <person name="Li Y."/>
            <person name="Wang S."/>
            <person name="Li R."/>
            <person name="Zhang H."/>
            <person name="Shen G."/>
            <person name="Guo B."/>
            <person name="Wei J."/>
            <person name="Xu J."/>
            <person name="St-Pierre B."/>
            <person name="Chen S."/>
            <person name="Sun C."/>
        </authorList>
    </citation>
    <scope>NUCLEOTIDE SEQUENCE [LARGE SCALE GENOMIC DNA]</scope>
</reference>
<protein>
    <submittedName>
        <fullName evidence="1">Uncharacterized protein</fullName>
    </submittedName>
</protein>
<evidence type="ECO:0000313" key="2">
    <source>
        <dbReference type="Proteomes" id="UP001060085"/>
    </source>
</evidence>
<sequence length="208" mass="23943">MLAAQSPISGNQIRRPKPTRTPLQLKNSPATATKIDTNLIKSKQNTPKWIEITVPTDDYSNKENIPPPQLGATPAKIEQIDASLAEELSAIRQKLERLRIEKEKTEKLLSERDKMLDLQMNELLQRGEEQKQLEIEVDRLFRLKELKLSCMRISPIRSLREKIKPKKIEEDQSHSKPEEANSIRIAQSKDEKACESEKKNEESEEELP</sequence>
<accession>A0ACC0AQ21</accession>
<dbReference type="Proteomes" id="UP001060085">
    <property type="component" value="Linkage Group LG05"/>
</dbReference>
<proteinExistence type="predicted"/>
<comment type="caution">
    <text evidence="1">The sequence shown here is derived from an EMBL/GenBank/DDBJ whole genome shotgun (WGS) entry which is preliminary data.</text>
</comment>
<organism evidence="1 2">
    <name type="scientific">Catharanthus roseus</name>
    <name type="common">Madagascar periwinkle</name>
    <name type="synonym">Vinca rosea</name>
    <dbReference type="NCBI Taxonomy" id="4058"/>
    <lineage>
        <taxon>Eukaryota</taxon>
        <taxon>Viridiplantae</taxon>
        <taxon>Streptophyta</taxon>
        <taxon>Embryophyta</taxon>
        <taxon>Tracheophyta</taxon>
        <taxon>Spermatophyta</taxon>
        <taxon>Magnoliopsida</taxon>
        <taxon>eudicotyledons</taxon>
        <taxon>Gunneridae</taxon>
        <taxon>Pentapetalae</taxon>
        <taxon>asterids</taxon>
        <taxon>lamiids</taxon>
        <taxon>Gentianales</taxon>
        <taxon>Apocynaceae</taxon>
        <taxon>Rauvolfioideae</taxon>
        <taxon>Vinceae</taxon>
        <taxon>Catharanthinae</taxon>
        <taxon>Catharanthus</taxon>
    </lineage>
</organism>
<dbReference type="EMBL" id="CM044705">
    <property type="protein sequence ID" value="KAI5662965.1"/>
    <property type="molecule type" value="Genomic_DNA"/>
</dbReference>
<keyword evidence="2" id="KW-1185">Reference proteome</keyword>
<gene>
    <name evidence="1" type="ORF">M9H77_22288</name>
</gene>
<name>A0ACC0AQ21_CATRO</name>
<evidence type="ECO:0000313" key="1">
    <source>
        <dbReference type="EMBL" id="KAI5662965.1"/>
    </source>
</evidence>